<feature type="transmembrane region" description="Helical" evidence="5">
    <location>
        <begin position="269"/>
        <end position="288"/>
    </location>
</feature>
<feature type="transmembrane region" description="Helical" evidence="5">
    <location>
        <begin position="76"/>
        <end position="97"/>
    </location>
</feature>
<organism evidence="7 8">
    <name type="scientific">Wickerhamomyces ciferrii (strain ATCC 14091 / BCRC 22168 / CBS 111 / JCM 3599 / NBRC 0793 / NRRL Y-1031 F-60-10)</name>
    <name type="common">Yeast</name>
    <name type="synonym">Pichia ciferrii</name>
    <dbReference type="NCBI Taxonomy" id="1206466"/>
    <lineage>
        <taxon>Eukaryota</taxon>
        <taxon>Fungi</taxon>
        <taxon>Dikarya</taxon>
        <taxon>Ascomycota</taxon>
        <taxon>Saccharomycotina</taxon>
        <taxon>Saccharomycetes</taxon>
        <taxon>Phaffomycetales</taxon>
        <taxon>Wickerhamomycetaceae</taxon>
        <taxon>Wickerhamomyces</taxon>
    </lineage>
</organism>
<reference evidence="7 8" key="1">
    <citation type="journal article" date="2012" name="Eukaryot. Cell">
        <title>Draft genome sequence of Wickerhamomyces ciferrii NRRL Y-1031 F-60-10.</title>
        <authorList>
            <person name="Schneider J."/>
            <person name="Andrea H."/>
            <person name="Blom J."/>
            <person name="Jaenicke S."/>
            <person name="Ruckert C."/>
            <person name="Schorsch C."/>
            <person name="Szczepanowski R."/>
            <person name="Farwick M."/>
            <person name="Goesmann A."/>
            <person name="Puhler A."/>
            <person name="Schaffer S."/>
            <person name="Tauch A."/>
            <person name="Kohler T."/>
            <person name="Brinkrolf K."/>
        </authorList>
    </citation>
    <scope>NUCLEOTIDE SEQUENCE [LARGE SCALE GENOMIC DNA]</scope>
    <source>
        <strain evidence="8">ATCC 14091 / BCRC 22168 / CBS 111 / JCM 3599 / NBRC 0793 / NRRL Y-1031 F-60-10</strain>
    </source>
</reference>
<keyword evidence="2 5" id="KW-0812">Transmembrane</keyword>
<gene>
    <name evidence="7" type="ORF">BN7_6327</name>
</gene>
<dbReference type="PANTHER" id="PTHR23508:SF10">
    <property type="entry name" value="CARBOXYLIC ACID TRANSPORTER PROTEIN HOMOLOG"/>
    <property type="match status" value="1"/>
</dbReference>
<feature type="transmembrane region" description="Helical" evidence="5">
    <location>
        <begin position="118"/>
        <end position="140"/>
    </location>
</feature>
<comment type="caution">
    <text evidence="7">The sequence shown here is derived from an EMBL/GenBank/DDBJ whole genome shotgun (WGS) entry which is preliminary data.</text>
</comment>
<accession>K0KN99</accession>
<evidence type="ECO:0000256" key="3">
    <source>
        <dbReference type="ARBA" id="ARBA00022989"/>
    </source>
</evidence>
<feature type="transmembrane region" description="Helical" evidence="5">
    <location>
        <begin position="294"/>
        <end position="312"/>
    </location>
</feature>
<evidence type="ECO:0000259" key="6">
    <source>
        <dbReference type="PROSITE" id="PS50850"/>
    </source>
</evidence>
<keyword evidence="3 5" id="KW-1133">Transmembrane helix</keyword>
<keyword evidence="8" id="KW-1185">Reference proteome</keyword>
<feature type="transmembrane region" description="Helical" evidence="5">
    <location>
        <begin position="365"/>
        <end position="383"/>
    </location>
</feature>
<dbReference type="InterPro" id="IPR005828">
    <property type="entry name" value="MFS_sugar_transport-like"/>
</dbReference>
<dbReference type="GO" id="GO:0005886">
    <property type="term" value="C:plasma membrane"/>
    <property type="evidence" value="ECO:0007669"/>
    <property type="project" value="TreeGrafter"/>
</dbReference>
<feature type="transmembrane region" description="Helical" evidence="5">
    <location>
        <begin position="49"/>
        <end position="70"/>
    </location>
</feature>
<dbReference type="Gene3D" id="1.20.1250.20">
    <property type="entry name" value="MFS general substrate transporter like domains"/>
    <property type="match status" value="1"/>
</dbReference>
<dbReference type="EMBL" id="CAIF01000264">
    <property type="protein sequence ID" value="CCH46730.1"/>
    <property type="molecule type" value="Genomic_DNA"/>
</dbReference>
<evidence type="ECO:0000313" key="8">
    <source>
        <dbReference type="Proteomes" id="UP000009328"/>
    </source>
</evidence>
<evidence type="ECO:0000256" key="2">
    <source>
        <dbReference type="ARBA" id="ARBA00022692"/>
    </source>
</evidence>
<feature type="transmembrane region" description="Helical" evidence="5">
    <location>
        <begin position="333"/>
        <end position="353"/>
    </location>
</feature>
<feature type="transmembrane region" description="Helical" evidence="5">
    <location>
        <begin position="202"/>
        <end position="222"/>
    </location>
</feature>
<name>K0KN99_WICCF</name>
<feature type="transmembrane region" description="Helical" evidence="5">
    <location>
        <begin position="152"/>
        <end position="170"/>
    </location>
</feature>
<dbReference type="GO" id="GO:0046943">
    <property type="term" value="F:carboxylic acid transmembrane transporter activity"/>
    <property type="evidence" value="ECO:0007669"/>
    <property type="project" value="TreeGrafter"/>
</dbReference>
<evidence type="ECO:0000313" key="7">
    <source>
        <dbReference type="EMBL" id="CCH46730.1"/>
    </source>
</evidence>
<dbReference type="PANTHER" id="PTHR23508">
    <property type="entry name" value="CARBOXYLIC ACID TRANSPORTER PROTEIN HOMOLOG"/>
    <property type="match status" value="1"/>
</dbReference>
<dbReference type="InParanoid" id="K0KN99"/>
<protein>
    <submittedName>
        <fullName evidence="7">Inorganic phosphate transporter</fullName>
    </submittedName>
</protein>
<dbReference type="InterPro" id="IPR036259">
    <property type="entry name" value="MFS_trans_sf"/>
</dbReference>
<sequence length="423" mass="46888">MSKEIDINTKAESIENVSSFDHALELEQHQEKKPSFWVKFADRLGRRQTFIYTTGFIIIGVIICACARGSSENQIFWMLIIGRGISGFGIGGEYPVAASSGIETVNETLSAKKRIVPFILSTNLFIAFGVPFATIIFLIVHEIWGSNHLNGIWRTCFAIGAFIPISVFYFRWKLIHSKAYQTNAIKKNVPYLLVAKKYWKPFICTSGMWFIMDMILYPNNILSTSILQVAIPGASLKKTGEWQLFLSSFAVFGTFLSCLALQFFTRRQVIIIGFIGYAIISFVVGGAFKKFTEIPALLIIFYAILNMLINFGPASLQSAVSTESFPSAIRGTLYGISAAIGKAGAAIGTEIFTPLQVSKGKSSTFYLSGALSILGAIVVYLGVPDHGDRKLDFLDEDFNEYLKENGWDGEIGEKRHQNKVNSS</sequence>
<dbReference type="Proteomes" id="UP000009328">
    <property type="component" value="Unassembled WGS sequence"/>
</dbReference>
<keyword evidence="4 5" id="KW-0472">Membrane</keyword>
<evidence type="ECO:0000256" key="5">
    <source>
        <dbReference type="SAM" id="Phobius"/>
    </source>
</evidence>
<dbReference type="AlphaFoldDB" id="K0KN99"/>
<proteinExistence type="predicted"/>
<dbReference type="HOGENOM" id="CLU_001265_46_12_1"/>
<evidence type="ECO:0000256" key="1">
    <source>
        <dbReference type="ARBA" id="ARBA00004141"/>
    </source>
</evidence>
<dbReference type="PROSITE" id="PS50850">
    <property type="entry name" value="MFS"/>
    <property type="match status" value="1"/>
</dbReference>
<evidence type="ECO:0000256" key="4">
    <source>
        <dbReference type="ARBA" id="ARBA00023136"/>
    </source>
</evidence>
<dbReference type="STRING" id="1206466.K0KN99"/>
<feature type="domain" description="Major facilitator superfamily (MFS) profile" evidence="6">
    <location>
        <begin position="1"/>
        <end position="387"/>
    </location>
</feature>
<dbReference type="SUPFAM" id="SSF103473">
    <property type="entry name" value="MFS general substrate transporter"/>
    <property type="match status" value="1"/>
</dbReference>
<feature type="transmembrane region" description="Helical" evidence="5">
    <location>
        <begin position="242"/>
        <end position="264"/>
    </location>
</feature>
<comment type="subcellular location">
    <subcellularLocation>
        <location evidence="1">Membrane</location>
        <topology evidence="1">Multi-pass membrane protein</topology>
    </subcellularLocation>
</comment>
<dbReference type="Pfam" id="PF00083">
    <property type="entry name" value="Sugar_tr"/>
    <property type="match status" value="2"/>
</dbReference>
<dbReference type="InterPro" id="IPR020846">
    <property type="entry name" value="MFS_dom"/>
</dbReference>
<dbReference type="eggNOG" id="KOG0252">
    <property type="taxonomic scope" value="Eukaryota"/>
</dbReference>